<proteinExistence type="predicted"/>
<dbReference type="RefSeq" id="WP_173264330.1">
    <property type="nucleotide sequence ID" value="NZ_BLLG01000006.1"/>
</dbReference>
<keyword evidence="2" id="KW-1185">Reference proteome</keyword>
<reference evidence="1 2" key="1">
    <citation type="submission" date="2020-02" db="EMBL/GenBank/DDBJ databases">
        <title>Whole Genome Shotgun Sequence of Streptomyces sp. strain CWH03.</title>
        <authorList>
            <person name="Dohra H."/>
            <person name="Kodani S."/>
            <person name="Yamamura H."/>
        </authorList>
    </citation>
    <scope>NUCLEOTIDE SEQUENCE [LARGE SCALE GENOMIC DNA]</scope>
    <source>
        <strain evidence="1 2">CWH03</strain>
    </source>
</reference>
<accession>A0A6A0AVW1</accession>
<dbReference type="Proteomes" id="UP000484988">
    <property type="component" value="Unassembled WGS sequence"/>
</dbReference>
<gene>
    <name evidence="1" type="ORF">SCWH03_27090</name>
</gene>
<protein>
    <submittedName>
        <fullName evidence="1">Uncharacterized protein</fullName>
    </submittedName>
</protein>
<evidence type="ECO:0000313" key="1">
    <source>
        <dbReference type="EMBL" id="GFH36481.1"/>
    </source>
</evidence>
<sequence length="56" mass="5794">MSAVAVELTTRPGLSLVPATGDQPKTPEPAGLVIVDDVESLTEGTVPGCNDDNPYR</sequence>
<name>A0A6A0AVW1_9ACTN</name>
<dbReference type="EMBL" id="BLLG01000006">
    <property type="protein sequence ID" value="GFH36481.1"/>
    <property type="molecule type" value="Genomic_DNA"/>
</dbReference>
<dbReference type="AlphaFoldDB" id="A0A6A0AVW1"/>
<organism evidence="1 2">
    <name type="scientific">Streptomyces pacificus</name>
    <dbReference type="NCBI Taxonomy" id="2705029"/>
    <lineage>
        <taxon>Bacteria</taxon>
        <taxon>Bacillati</taxon>
        <taxon>Actinomycetota</taxon>
        <taxon>Actinomycetes</taxon>
        <taxon>Kitasatosporales</taxon>
        <taxon>Streptomycetaceae</taxon>
        <taxon>Streptomyces</taxon>
    </lineage>
</organism>
<evidence type="ECO:0000313" key="2">
    <source>
        <dbReference type="Proteomes" id="UP000484988"/>
    </source>
</evidence>
<comment type="caution">
    <text evidence="1">The sequence shown here is derived from an EMBL/GenBank/DDBJ whole genome shotgun (WGS) entry which is preliminary data.</text>
</comment>